<proteinExistence type="predicted"/>
<dbReference type="EMBL" id="JAAHFQ010000273">
    <property type="protein sequence ID" value="NER28879.1"/>
    <property type="molecule type" value="Genomic_DNA"/>
</dbReference>
<organism evidence="1">
    <name type="scientific">Symploca sp. SIO1C4</name>
    <dbReference type="NCBI Taxonomy" id="2607765"/>
    <lineage>
        <taxon>Bacteria</taxon>
        <taxon>Bacillati</taxon>
        <taxon>Cyanobacteriota</taxon>
        <taxon>Cyanophyceae</taxon>
        <taxon>Coleofasciculales</taxon>
        <taxon>Coleofasciculaceae</taxon>
        <taxon>Symploca</taxon>
    </lineage>
</organism>
<evidence type="ECO:0000313" key="1">
    <source>
        <dbReference type="EMBL" id="NER28879.1"/>
    </source>
</evidence>
<comment type="caution">
    <text evidence="1">The sequence shown here is derived from an EMBL/GenBank/DDBJ whole genome shotgun (WGS) entry which is preliminary data.</text>
</comment>
<sequence length="133" mass="15607">MKKRISLRYQQNKIERIERLQSAVATLENYKNFFLSKGELVQEGCWVARYRVRQPKQVYWYYKLHASLPTFPTTTEPKKLTKYKHLGKAGSQAHVDAVMGVVRRTIVEEIQKTIDSLKNSLLDISFDSEQKDK</sequence>
<accession>A0A6B3N6Z6</accession>
<name>A0A6B3N6Z6_9CYAN</name>
<gene>
    <name evidence="1" type="ORF">F6J89_14885</name>
</gene>
<protein>
    <submittedName>
        <fullName evidence="1">Transposase</fullName>
    </submittedName>
</protein>
<dbReference type="AlphaFoldDB" id="A0A6B3N6Z6"/>
<reference evidence="1" key="1">
    <citation type="submission" date="2019-11" db="EMBL/GenBank/DDBJ databases">
        <title>Genomic insights into an expanded diversity of filamentous marine cyanobacteria reveals the extraordinary biosynthetic potential of Moorea and Okeania.</title>
        <authorList>
            <person name="Ferreira Leao T."/>
            <person name="Wang M."/>
            <person name="Moss N."/>
            <person name="Da Silva R."/>
            <person name="Sanders J."/>
            <person name="Nurk S."/>
            <person name="Gurevich A."/>
            <person name="Humphrey G."/>
            <person name="Reher R."/>
            <person name="Zhu Q."/>
            <person name="Belda-Ferre P."/>
            <person name="Glukhov E."/>
            <person name="Rex R."/>
            <person name="Dorrestein P.C."/>
            <person name="Knight R."/>
            <person name="Pevzner P."/>
            <person name="Gerwick W.H."/>
            <person name="Gerwick L."/>
        </authorList>
    </citation>
    <scope>NUCLEOTIDE SEQUENCE</scope>
    <source>
        <strain evidence="1">SIO1C4</strain>
    </source>
</reference>